<evidence type="ECO:0000256" key="3">
    <source>
        <dbReference type="ARBA" id="ARBA00022448"/>
    </source>
</evidence>
<dbReference type="EMBL" id="FMYF01000007">
    <property type="protein sequence ID" value="SDB90414.1"/>
    <property type="molecule type" value="Genomic_DNA"/>
</dbReference>
<keyword evidence="5 8" id="KW-0812">Transmembrane</keyword>
<keyword evidence="6 8" id="KW-1133">Transmembrane helix</keyword>
<evidence type="ECO:0000313" key="9">
    <source>
        <dbReference type="EMBL" id="SDB90414.1"/>
    </source>
</evidence>
<dbReference type="OrthoDB" id="3782574at2"/>
<keyword evidence="10" id="KW-1185">Reference proteome</keyword>
<evidence type="ECO:0000256" key="1">
    <source>
        <dbReference type="ARBA" id="ARBA00004651"/>
    </source>
</evidence>
<proteinExistence type="inferred from homology"/>
<comment type="similarity">
    <text evidence="2 8">Belongs to the 4-toluene sulfonate uptake permease (TSUP) (TC 2.A.102) family.</text>
</comment>
<feature type="transmembrane region" description="Helical" evidence="8">
    <location>
        <begin position="158"/>
        <end position="177"/>
    </location>
</feature>
<evidence type="ECO:0000256" key="7">
    <source>
        <dbReference type="ARBA" id="ARBA00023136"/>
    </source>
</evidence>
<dbReference type="PANTHER" id="PTHR30269:SF0">
    <property type="entry name" value="MEMBRANE TRANSPORTER PROTEIN YFCA-RELATED"/>
    <property type="match status" value="1"/>
</dbReference>
<accession>A0A1G6H8D5</accession>
<comment type="subcellular location">
    <subcellularLocation>
        <location evidence="1 8">Cell membrane</location>
        <topology evidence="1 8">Multi-pass membrane protein</topology>
    </subcellularLocation>
</comment>
<evidence type="ECO:0000256" key="6">
    <source>
        <dbReference type="ARBA" id="ARBA00022989"/>
    </source>
</evidence>
<evidence type="ECO:0000256" key="8">
    <source>
        <dbReference type="RuleBase" id="RU363041"/>
    </source>
</evidence>
<dbReference type="Pfam" id="PF01925">
    <property type="entry name" value="TauE"/>
    <property type="match status" value="1"/>
</dbReference>
<dbReference type="Proteomes" id="UP000199086">
    <property type="component" value="Unassembled WGS sequence"/>
</dbReference>
<evidence type="ECO:0000256" key="2">
    <source>
        <dbReference type="ARBA" id="ARBA00009142"/>
    </source>
</evidence>
<evidence type="ECO:0000313" key="10">
    <source>
        <dbReference type="Proteomes" id="UP000199086"/>
    </source>
</evidence>
<feature type="transmembrane region" description="Helical" evidence="8">
    <location>
        <begin position="78"/>
        <end position="97"/>
    </location>
</feature>
<evidence type="ECO:0000256" key="4">
    <source>
        <dbReference type="ARBA" id="ARBA00022475"/>
    </source>
</evidence>
<keyword evidence="4 8" id="KW-1003">Cell membrane</keyword>
<feature type="transmembrane region" description="Helical" evidence="8">
    <location>
        <begin position="235"/>
        <end position="255"/>
    </location>
</feature>
<keyword evidence="7 8" id="KW-0472">Membrane</keyword>
<gene>
    <name evidence="9" type="ORF">GA0111570_107110</name>
</gene>
<dbReference type="RefSeq" id="WP_092611286.1">
    <property type="nucleotide sequence ID" value="NZ_FMYF01000007.1"/>
</dbReference>
<keyword evidence="3" id="KW-0813">Transport</keyword>
<dbReference type="InterPro" id="IPR002781">
    <property type="entry name" value="TM_pro_TauE-like"/>
</dbReference>
<reference evidence="9 10" key="1">
    <citation type="submission" date="2016-06" db="EMBL/GenBank/DDBJ databases">
        <authorList>
            <person name="Olsen C.W."/>
            <person name="Carey S."/>
            <person name="Hinshaw L."/>
            <person name="Karasin A.I."/>
        </authorList>
    </citation>
    <scope>NUCLEOTIDE SEQUENCE [LARGE SCALE GENOMIC DNA]</scope>
    <source>
        <strain evidence="9 10">LZ-22</strain>
    </source>
</reference>
<dbReference type="InterPro" id="IPR052017">
    <property type="entry name" value="TSUP"/>
</dbReference>
<protein>
    <recommendedName>
        <fullName evidence="8">Probable membrane transporter protein</fullName>
    </recommendedName>
</protein>
<dbReference type="PANTHER" id="PTHR30269">
    <property type="entry name" value="TRANSMEMBRANE PROTEIN YFCA"/>
    <property type="match status" value="1"/>
</dbReference>
<dbReference type="STRING" id="1577474.GA0111570_107110"/>
<feature type="transmembrane region" description="Helical" evidence="8">
    <location>
        <begin position="184"/>
        <end position="203"/>
    </location>
</feature>
<name>A0A1G6H8D5_9ACTN</name>
<organism evidence="9 10">
    <name type="scientific">Raineyella antarctica</name>
    <dbReference type="NCBI Taxonomy" id="1577474"/>
    <lineage>
        <taxon>Bacteria</taxon>
        <taxon>Bacillati</taxon>
        <taxon>Actinomycetota</taxon>
        <taxon>Actinomycetes</taxon>
        <taxon>Propionibacteriales</taxon>
        <taxon>Propionibacteriaceae</taxon>
        <taxon>Raineyella</taxon>
    </lineage>
</organism>
<dbReference type="GO" id="GO:0005886">
    <property type="term" value="C:plasma membrane"/>
    <property type="evidence" value="ECO:0007669"/>
    <property type="project" value="UniProtKB-SubCell"/>
</dbReference>
<dbReference type="AlphaFoldDB" id="A0A1G6H8D5"/>
<sequence>MSPLEAVLIVLAGLAAGTINTVVGSGTLITFPTLLFLGFPPVAANISNSLGLSASGVTATRGSQEELRGTGPLLRQMLPLQLVGAVVGALLLLVLPPEAFRRVVPVLIVIAALLVVFGARINRWIGAHHVEGPLVGGHRIALLVGTFAAGVYGGYFGAAQGVLLMGLMSALTALPLVRLNAIKNVLAPASNFLAALVFVALAWDQVRWLVALLLAIGALGGGWLGARIGRRLSPAVLRSFIVLVSIVAVVKLVWFS</sequence>
<feature type="transmembrane region" description="Helical" evidence="8">
    <location>
        <begin position="103"/>
        <end position="122"/>
    </location>
</feature>
<evidence type="ECO:0000256" key="5">
    <source>
        <dbReference type="ARBA" id="ARBA00022692"/>
    </source>
</evidence>
<feature type="transmembrane region" description="Helical" evidence="8">
    <location>
        <begin position="209"/>
        <end position="228"/>
    </location>
</feature>